<dbReference type="PANTHER" id="PTHR30383">
    <property type="entry name" value="THIOESTERASE 1/PROTEASE 1/LYSOPHOSPHOLIPASE L1"/>
    <property type="match status" value="1"/>
</dbReference>
<reference evidence="2 3" key="1">
    <citation type="submission" date="2019-04" db="EMBL/GenBank/DDBJ databases">
        <authorList>
            <person name="Hwang J.C."/>
        </authorList>
    </citation>
    <scope>NUCLEOTIDE SEQUENCE [LARGE SCALE GENOMIC DNA]</scope>
    <source>
        <strain evidence="2 3">IMCC35001</strain>
    </source>
</reference>
<dbReference type="AlphaFoldDB" id="A0A4U1BBZ7"/>
<organism evidence="2 3">
    <name type="scientific">Ferrimonas sediminicola</name>
    <dbReference type="NCBI Taxonomy" id="2569538"/>
    <lineage>
        <taxon>Bacteria</taxon>
        <taxon>Pseudomonadati</taxon>
        <taxon>Pseudomonadota</taxon>
        <taxon>Gammaproteobacteria</taxon>
        <taxon>Alteromonadales</taxon>
        <taxon>Ferrimonadaceae</taxon>
        <taxon>Ferrimonas</taxon>
    </lineage>
</organism>
<dbReference type="InterPro" id="IPR013830">
    <property type="entry name" value="SGNH_hydro"/>
</dbReference>
<dbReference type="RefSeq" id="WP_136853592.1">
    <property type="nucleotide sequence ID" value="NZ_SWCI01000007.1"/>
</dbReference>
<evidence type="ECO:0000259" key="1">
    <source>
        <dbReference type="Pfam" id="PF13472"/>
    </source>
</evidence>
<dbReference type="Gene3D" id="3.40.50.1110">
    <property type="entry name" value="SGNH hydrolase"/>
    <property type="match status" value="1"/>
</dbReference>
<accession>A0A4U1BBZ7</accession>
<sequence length="244" mass="27158">MGYLLTSVLLWPLLLYQGIRVRRTTVRLPQASGRRHGQAGQGPRLRVLVLGDSAAAGVGVEHQQQALSGQLAEALQPRFSVQWRLVARSGLTTAKMLRYLSKRKAEPFDVVVISLGVNDVTRGVAAGSWLDQQRQLIALLREKYGCRHVVAAAIPPIGQFPALPQPLRWTLGRHASKLDRHARRWMAEQPDCDRVEFGSLDDPSMMAADGFHPGAPIYRLWAQEVARCIERRWTESEDPTGSCP</sequence>
<evidence type="ECO:0000313" key="3">
    <source>
        <dbReference type="Proteomes" id="UP000305674"/>
    </source>
</evidence>
<dbReference type="EMBL" id="SWCI01000007">
    <property type="protein sequence ID" value="TKB48481.1"/>
    <property type="molecule type" value="Genomic_DNA"/>
</dbReference>
<dbReference type="InterPro" id="IPR051532">
    <property type="entry name" value="Ester_Hydrolysis_Enzymes"/>
</dbReference>
<dbReference type="Proteomes" id="UP000305674">
    <property type="component" value="Unassembled WGS sequence"/>
</dbReference>
<protein>
    <submittedName>
        <fullName evidence="2">SGNH/GDSL hydrolase family protein</fullName>
    </submittedName>
</protein>
<keyword evidence="2" id="KW-0378">Hydrolase</keyword>
<dbReference type="OrthoDB" id="9804395at2"/>
<dbReference type="InterPro" id="IPR036514">
    <property type="entry name" value="SGNH_hydro_sf"/>
</dbReference>
<gene>
    <name evidence="2" type="ORF">FCL40_12280</name>
</gene>
<feature type="domain" description="SGNH hydrolase-type esterase" evidence="1">
    <location>
        <begin position="49"/>
        <end position="220"/>
    </location>
</feature>
<keyword evidence="3" id="KW-1185">Reference proteome</keyword>
<dbReference type="GO" id="GO:0004622">
    <property type="term" value="F:phosphatidylcholine lysophospholipase activity"/>
    <property type="evidence" value="ECO:0007669"/>
    <property type="project" value="TreeGrafter"/>
</dbReference>
<dbReference type="Pfam" id="PF13472">
    <property type="entry name" value="Lipase_GDSL_2"/>
    <property type="match status" value="1"/>
</dbReference>
<dbReference type="CDD" id="cd01836">
    <property type="entry name" value="FeeA_FeeB_like"/>
    <property type="match status" value="1"/>
</dbReference>
<dbReference type="PANTHER" id="PTHR30383:SF5">
    <property type="entry name" value="SGNH HYDROLASE-TYPE ESTERASE DOMAIN-CONTAINING PROTEIN"/>
    <property type="match status" value="1"/>
</dbReference>
<proteinExistence type="predicted"/>
<comment type="caution">
    <text evidence="2">The sequence shown here is derived from an EMBL/GenBank/DDBJ whole genome shotgun (WGS) entry which is preliminary data.</text>
</comment>
<name>A0A4U1BBZ7_9GAMM</name>
<evidence type="ECO:0000313" key="2">
    <source>
        <dbReference type="EMBL" id="TKB48481.1"/>
    </source>
</evidence>
<dbReference type="SUPFAM" id="SSF52266">
    <property type="entry name" value="SGNH hydrolase"/>
    <property type="match status" value="1"/>
</dbReference>